<dbReference type="PROSITE" id="PS51128">
    <property type="entry name" value="ZF_DKSA_2"/>
    <property type="match status" value="1"/>
</dbReference>
<keyword evidence="2" id="KW-0863">Zinc-finger</keyword>
<name>A0AAW9LV28_KLEAE</name>
<keyword evidence="3" id="KW-0862">Zinc</keyword>
<evidence type="ECO:0000256" key="1">
    <source>
        <dbReference type="ARBA" id="ARBA00022723"/>
    </source>
</evidence>
<evidence type="ECO:0000256" key="2">
    <source>
        <dbReference type="ARBA" id="ARBA00022771"/>
    </source>
</evidence>
<dbReference type="Pfam" id="PF01258">
    <property type="entry name" value="zf-dskA_traR"/>
    <property type="match status" value="1"/>
</dbReference>
<dbReference type="NCBIfam" id="TIGR02419">
    <property type="entry name" value="C4_traR_proteo"/>
    <property type="match status" value="1"/>
</dbReference>
<dbReference type="Proteomes" id="UP001303386">
    <property type="component" value="Unassembled WGS sequence"/>
</dbReference>
<evidence type="ECO:0000259" key="5">
    <source>
        <dbReference type="Pfam" id="PF01258"/>
    </source>
</evidence>
<evidence type="ECO:0000256" key="3">
    <source>
        <dbReference type="ARBA" id="ARBA00022833"/>
    </source>
</evidence>
<dbReference type="InterPro" id="IPR012783">
    <property type="entry name" value="Znf_C4_TraR"/>
</dbReference>
<dbReference type="AlphaFoldDB" id="A0AAW9LV28"/>
<organism evidence="6 7">
    <name type="scientific">Klebsiella aerogenes</name>
    <name type="common">Enterobacter aerogenes</name>
    <dbReference type="NCBI Taxonomy" id="548"/>
    <lineage>
        <taxon>Bacteria</taxon>
        <taxon>Pseudomonadati</taxon>
        <taxon>Pseudomonadota</taxon>
        <taxon>Gammaproteobacteria</taxon>
        <taxon>Enterobacterales</taxon>
        <taxon>Enterobacteriaceae</taxon>
        <taxon>Klebsiella/Raoultella group</taxon>
        <taxon>Klebsiella</taxon>
    </lineage>
</organism>
<protein>
    <submittedName>
        <fullName evidence="6">TraR/DksA family transcriptional regulator</fullName>
    </submittedName>
</protein>
<accession>A0AAW9LV28</accession>
<dbReference type="GO" id="GO:0008270">
    <property type="term" value="F:zinc ion binding"/>
    <property type="evidence" value="ECO:0007669"/>
    <property type="project" value="UniProtKB-KW"/>
</dbReference>
<dbReference type="Gene3D" id="1.20.120.910">
    <property type="entry name" value="DksA, coiled-coil domain"/>
    <property type="match status" value="1"/>
</dbReference>
<dbReference type="InterPro" id="IPR000962">
    <property type="entry name" value="Znf_DskA_TraR"/>
</dbReference>
<dbReference type="GO" id="GO:1900378">
    <property type="term" value="P:positive regulation of secondary metabolite biosynthetic process"/>
    <property type="evidence" value="ECO:0007669"/>
    <property type="project" value="TreeGrafter"/>
</dbReference>
<dbReference type="PANTHER" id="PTHR38777:SF1">
    <property type="entry name" value="DNAK SUPPRESSOR PROTEIN"/>
    <property type="match status" value="1"/>
</dbReference>
<evidence type="ECO:0000256" key="4">
    <source>
        <dbReference type="PROSITE-ProRule" id="PRU00510"/>
    </source>
</evidence>
<proteinExistence type="predicted"/>
<comment type="caution">
    <text evidence="6">The sequence shown here is derived from an EMBL/GenBank/DDBJ whole genome shotgun (WGS) entry which is preliminary data.</text>
</comment>
<evidence type="ECO:0000313" key="6">
    <source>
        <dbReference type="EMBL" id="MEA8802066.1"/>
    </source>
</evidence>
<feature type="zinc finger region" description="dksA C4-type" evidence="4">
    <location>
        <begin position="36"/>
        <end position="60"/>
    </location>
</feature>
<dbReference type="SUPFAM" id="SSF57716">
    <property type="entry name" value="Glucocorticoid receptor-like (DNA-binding domain)"/>
    <property type="match status" value="1"/>
</dbReference>
<dbReference type="PROSITE" id="PS01102">
    <property type="entry name" value="ZF_DKSA_1"/>
    <property type="match status" value="1"/>
</dbReference>
<feature type="domain" description="Zinc finger DksA/TraR C4-type" evidence="5">
    <location>
        <begin position="34"/>
        <end position="65"/>
    </location>
</feature>
<dbReference type="InterPro" id="IPR020458">
    <property type="entry name" value="Znf_DskA_TraR_CS"/>
</dbReference>
<reference evidence="6" key="1">
    <citation type="journal article" date="2023" name="J. Hosp. Infect.">
        <title>Cross-contamination of carbapenem-resistant Gram-negative bacteria between patients and hospital environment in the first year of a newly built surgical ward.</title>
        <authorList>
            <person name="Boutin S."/>
            <person name="Scherrer M."/>
            <person name="Spath I."/>
            <person name="Kocer K."/>
            <person name="Heeg K."/>
            <person name="Nurjadi D."/>
        </authorList>
    </citation>
    <scope>NUCLEOTIDE SEQUENCE</scope>
    <source>
        <strain evidence="6">KE10384</strain>
    </source>
</reference>
<gene>
    <name evidence="6" type="ORF">PZT46_22805</name>
</gene>
<evidence type="ECO:0000313" key="7">
    <source>
        <dbReference type="Proteomes" id="UP001303386"/>
    </source>
</evidence>
<dbReference type="RefSeq" id="WP_323787949.1">
    <property type="nucleotide sequence ID" value="NZ_JARELW010000010.1"/>
</dbReference>
<dbReference type="PANTHER" id="PTHR38777">
    <property type="entry name" value="FELS-2 PROPHAGE PROTEIN"/>
    <property type="match status" value="1"/>
</dbReference>
<dbReference type="EMBL" id="JARELW010000010">
    <property type="protein sequence ID" value="MEA8802066.1"/>
    <property type="molecule type" value="Genomic_DNA"/>
</dbReference>
<sequence length="73" mass="7909">MTAEIIDQANELAQQRIDIAIAAHRINHNAISAEHCSECGEDIPAPRRAAVPGCQTCAECKSVIELKNKQRGV</sequence>
<keyword evidence="1" id="KW-0479">Metal-binding</keyword>